<protein>
    <submittedName>
        <fullName evidence="1">Uncharacterized protein</fullName>
    </submittedName>
</protein>
<evidence type="ECO:0000313" key="2">
    <source>
        <dbReference type="Proteomes" id="UP001139505"/>
    </source>
</evidence>
<organism evidence="1 2">
    <name type="scientific">Mycobacterium montefiorense</name>
    <dbReference type="NCBI Taxonomy" id="154654"/>
    <lineage>
        <taxon>Bacteria</taxon>
        <taxon>Bacillati</taxon>
        <taxon>Actinomycetota</taxon>
        <taxon>Actinomycetes</taxon>
        <taxon>Mycobacteriales</taxon>
        <taxon>Mycobacteriaceae</taxon>
        <taxon>Mycobacterium</taxon>
        <taxon>Mycobacterium simiae complex</taxon>
    </lineage>
</organism>
<sequence>MADPIFAKSDAADATYSGVAFTNDIRTSWPDGDGQIPQPSITDIEIAYRNFARHLCRFFAAEMRKGRTAEIGNPGLALR</sequence>
<evidence type="ECO:0000313" key="1">
    <source>
        <dbReference type="EMBL" id="GKU74013.1"/>
    </source>
</evidence>
<dbReference type="Proteomes" id="UP001139505">
    <property type="component" value="Unassembled WGS sequence"/>
</dbReference>
<proteinExistence type="predicted"/>
<dbReference type="EMBL" id="BQYH01000027">
    <property type="protein sequence ID" value="GKU74013.1"/>
    <property type="molecule type" value="Genomic_DNA"/>
</dbReference>
<comment type="caution">
    <text evidence="1">The sequence shown here is derived from an EMBL/GenBank/DDBJ whole genome shotgun (WGS) entry which is preliminary data.</text>
</comment>
<reference evidence="1" key="2">
    <citation type="submission" date="2022-04" db="EMBL/GenBank/DDBJ databases">
        <authorList>
            <person name="Komine T."/>
            <person name="Fukano H."/>
            <person name="Wada S."/>
        </authorList>
    </citation>
    <scope>NUCLEOTIDE SEQUENCE</scope>
    <source>
        <strain evidence="1">NJB18185</strain>
    </source>
</reference>
<accession>A0AA37PPM1</accession>
<dbReference type="AlphaFoldDB" id="A0AA37PPM1"/>
<reference evidence="1" key="1">
    <citation type="journal article" date="2022" name="Microbiol. Resour. Announc.">
        <title>Draft Genome Sequences of Eight Mycobacterium montefiorense Strains Isolated from Salamanders in Captivity.</title>
        <authorList>
            <person name="Komine T."/>
            <person name="Ihara H."/>
            <person name="Fukano H."/>
            <person name="Hoshino Y."/>
            <person name="Kurata O."/>
            <person name="Wada S."/>
        </authorList>
    </citation>
    <scope>NUCLEOTIDE SEQUENCE</scope>
    <source>
        <strain evidence="1">NJB18185</strain>
    </source>
</reference>
<name>A0AA37PPM1_9MYCO</name>
<gene>
    <name evidence="1" type="ORF">NJB18185_37840</name>
</gene>